<organism evidence="5 6">
    <name type="scientific">Leptospira harrisiae</name>
    <dbReference type="NCBI Taxonomy" id="2023189"/>
    <lineage>
        <taxon>Bacteria</taxon>
        <taxon>Pseudomonadati</taxon>
        <taxon>Spirochaetota</taxon>
        <taxon>Spirochaetia</taxon>
        <taxon>Leptospirales</taxon>
        <taxon>Leptospiraceae</taxon>
        <taxon>Leptospira</taxon>
    </lineage>
</organism>
<dbReference type="Pfam" id="PF18083">
    <property type="entry name" value="PutA_N"/>
    <property type="match status" value="1"/>
</dbReference>
<feature type="domain" description="Proline utilization A N-terminal" evidence="4">
    <location>
        <begin position="12"/>
        <end position="104"/>
    </location>
</feature>
<dbReference type="GO" id="GO:0004657">
    <property type="term" value="F:proline dehydrogenase activity"/>
    <property type="evidence" value="ECO:0007669"/>
    <property type="project" value="InterPro"/>
</dbReference>
<reference evidence="5 6" key="1">
    <citation type="submission" date="2017-07" db="EMBL/GenBank/DDBJ databases">
        <title>Leptospira spp. isolated from tropical soils.</title>
        <authorList>
            <person name="Thibeaux R."/>
            <person name="Iraola G."/>
            <person name="Ferres I."/>
            <person name="Bierque E."/>
            <person name="Girault D."/>
            <person name="Soupe-Gilbert M.-E."/>
            <person name="Picardeau M."/>
            <person name="Goarant C."/>
        </authorList>
    </citation>
    <scope>NUCLEOTIDE SEQUENCE [LARGE SCALE GENOMIC DNA]</scope>
    <source>
        <strain evidence="5 6">FH2-B-A1</strain>
    </source>
</reference>
<accession>A0A2N0AKP0</accession>
<keyword evidence="2" id="KW-0472">Membrane</keyword>
<dbReference type="InterPro" id="IPR041514">
    <property type="entry name" value="PutA_N"/>
</dbReference>
<feature type="transmembrane region" description="Helical" evidence="2">
    <location>
        <begin position="97"/>
        <end position="116"/>
    </location>
</feature>
<dbReference type="OrthoDB" id="9773461at2"/>
<dbReference type="PANTHER" id="PTHR13914">
    <property type="entry name" value="PROLINE OXIDASE"/>
    <property type="match status" value="1"/>
</dbReference>
<dbReference type="Gene3D" id="3.20.20.220">
    <property type="match status" value="1"/>
</dbReference>
<dbReference type="InterPro" id="IPR015659">
    <property type="entry name" value="Proline_oxidase"/>
</dbReference>
<feature type="transmembrane region" description="Helical" evidence="2">
    <location>
        <begin position="27"/>
        <end position="46"/>
    </location>
</feature>
<dbReference type="SUPFAM" id="SSF51730">
    <property type="entry name" value="FAD-linked oxidoreductase"/>
    <property type="match status" value="1"/>
</dbReference>
<dbReference type="RefSeq" id="WP_100741780.1">
    <property type="nucleotide sequence ID" value="NZ_NPDW01000001.1"/>
</dbReference>
<keyword evidence="2" id="KW-1133">Transmembrane helix</keyword>
<evidence type="ECO:0000313" key="6">
    <source>
        <dbReference type="Proteomes" id="UP000232145"/>
    </source>
</evidence>
<keyword evidence="2" id="KW-0812">Transmembrane</keyword>
<gene>
    <name evidence="5" type="ORF">CH364_01020</name>
</gene>
<feature type="domain" description="Proline dehydrogenase" evidence="3">
    <location>
        <begin position="139"/>
        <end position="416"/>
    </location>
</feature>
<keyword evidence="1" id="KW-0560">Oxidoreductase</keyword>
<evidence type="ECO:0000256" key="1">
    <source>
        <dbReference type="ARBA" id="ARBA00023002"/>
    </source>
</evidence>
<protein>
    <submittedName>
        <fullName evidence="5">Proline dehydrogenase</fullName>
    </submittedName>
</protein>
<dbReference type="InterPro" id="IPR029041">
    <property type="entry name" value="FAD-linked_oxidoreductase-like"/>
</dbReference>
<dbReference type="GO" id="GO:0010133">
    <property type="term" value="P:L-proline catabolic process to L-glutamate"/>
    <property type="evidence" value="ECO:0007669"/>
    <property type="project" value="TreeGrafter"/>
</dbReference>
<dbReference type="Proteomes" id="UP000232145">
    <property type="component" value="Unassembled WGS sequence"/>
</dbReference>
<dbReference type="Pfam" id="PF01619">
    <property type="entry name" value="Pro_dh"/>
    <property type="match status" value="1"/>
</dbReference>
<evidence type="ECO:0000313" key="5">
    <source>
        <dbReference type="EMBL" id="PJZ84892.1"/>
    </source>
</evidence>
<keyword evidence="6" id="KW-1185">Reference proteome</keyword>
<sequence>MFTKQLQDEDEEILKIAKNLNVSSGSLFQRFLFFITSVIIHFGFRYPKLKLQTFKFIDVLPSLETKNIYSYLKIYIFDEDTEIPIFLKTFIHTFINLFYLNSFVSYILLIVVQFFAKRFILCDSPYDLNKKNNLTRPKTYDILGEVALSPKEANEYRKQYMELIECLPEVIHNIDPKLRTNISIKCSGIETRLFPEAEETSTNYLKEALRPILRLAMEKGIGINIDMEQYDLKSTITRATKELFLEEEFKLYPHFGIVVQSYLKSSKEELIEWKEFARIRKVPITIRLVKGAYLEYERIKSEERGWKTPVFDTKQETDIKFEENVLFLMDSYPYLRSAFGTHNLRSLSYVLYHAQNKSITDFEIQMLYGMAGKYKFRLESLGYTVREYSPIGSLLPGMAYLIRRLLENTSNQGFLYQLSQGKRLDSLVKNPKKETQYGI</sequence>
<dbReference type="GO" id="GO:0071949">
    <property type="term" value="F:FAD binding"/>
    <property type="evidence" value="ECO:0007669"/>
    <property type="project" value="TreeGrafter"/>
</dbReference>
<evidence type="ECO:0000259" key="4">
    <source>
        <dbReference type="Pfam" id="PF18083"/>
    </source>
</evidence>
<comment type="caution">
    <text evidence="5">The sequence shown here is derived from an EMBL/GenBank/DDBJ whole genome shotgun (WGS) entry which is preliminary data.</text>
</comment>
<evidence type="ECO:0000259" key="3">
    <source>
        <dbReference type="Pfam" id="PF01619"/>
    </source>
</evidence>
<dbReference type="PANTHER" id="PTHR13914:SF0">
    <property type="entry name" value="PROLINE DEHYDROGENASE 1, MITOCHONDRIAL"/>
    <property type="match status" value="1"/>
</dbReference>
<evidence type="ECO:0000256" key="2">
    <source>
        <dbReference type="SAM" id="Phobius"/>
    </source>
</evidence>
<dbReference type="AlphaFoldDB" id="A0A2N0AKP0"/>
<name>A0A2N0AKP0_9LEPT</name>
<proteinExistence type="predicted"/>
<dbReference type="InterPro" id="IPR002872">
    <property type="entry name" value="Proline_DH_dom"/>
</dbReference>
<dbReference type="EMBL" id="NPDX01000001">
    <property type="protein sequence ID" value="PJZ84892.1"/>
    <property type="molecule type" value="Genomic_DNA"/>
</dbReference>